<keyword evidence="1" id="KW-1133">Transmembrane helix</keyword>
<feature type="transmembrane region" description="Helical" evidence="1">
    <location>
        <begin position="12"/>
        <end position="30"/>
    </location>
</feature>
<reference evidence="2" key="1">
    <citation type="submission" date="2022-08" db="EMBL/GenBank/DDBJ databases">
        <title>A Global Phylogenomic Analysis of the Shiitake Genus Lentinula.</title>
        <authorList>
            <consortium name="DOE Joint Genome Institute"/>
            <person name="Sierra-Patev S."/>
            <person name="Min B."/>
            <person name="Naranjo-Ortiz M."/>
            <person name="Looney B."/>
            <person name="Konkel Z."/>
            <person name="Slot J.C."/>
            <person name="Sakamoto Y."/>
            <person name="Steenwyk J.L."/>
            <person name="Rokas A."/>
            <person name="Carro J."/>
            <person name="Camarero S."/>
            <person name="Ferreira P."/>
            <person name="Molpeceres G."/>
            <person name="Ruiz-Duenas F.J."/>
            <person name="Serrano A."/>
            <person name="Henrissat B."/>
            <person name="Drula E."/>
            <person name="Hughes K.W."/>
            <person name="Mata J.L."/>
            <person name="Ishikawa N.K."/>
            <person name="Vargas-Isla R."/>
            <person name="Ushijima S."/>
            <person name="Smith C.A."/>
            <person name="Ahrendt S."/>
            <person name="Andreopoulos W."/>
            <person name="He G."/>
            <person name="Labutti K."/>
            <person name="Lipzen A."/>
            <person name="Ng V."/>
            <person name="Riley R."/>
            <person name="Sandor L."/>
            <person name="Barry K."/>
            <person name="Martinez A.T."/>
            <person name="Xiao Y."/>
            <person name="Gibbons J.G."/>
            <person name="Terashima K."/>
            <person name="Grigoriev I.V."/>
            <person name="Hibbett D.S."/>
        </authorList>
    </citation>
    <scope>NUCLEOTIDE SEQUENCE</scope>
    <source>
        <strain evidence="2">JLM2183</strain>
    </source>
</reference>
<evidence type="ECO:0000256" key="1">
    <source>
        <dbReference type="SAM" id="Phobius"/>
    </source>
</evidence>
<dbReference type="EMBL" id="JAOTPV010000003">
    <property type="protein sequence ID" value="KAJ4485194.1"/>
    <property type="molecule type" value="Genomic_DNA"/>
</dbReference>
<dbReference type="OrthoDB" id="2911293at2759"/>
<evidence type="ECO:0000313" key="2">
    <source>
        <dbReference type="EMBL" id="KAJ4485194.1"/>
    </source>
</evidence>
<protein>
    <submittedName>
        <fullName evidence="2">Uncharacterized protein</fullName>
    </submittedName>
</protein>
<comment type="caution">
    <text evidence="2">The sequence shown here is derived from an EMBL/GenBank/DDBJ whole genome shotgun (WGS) entry which is preliminary data.</text>
</comment>
<sequence length="277" mass="30768">MRFRRSGTGLHFKIYFVLVLGIASLVYNAAVPVSGSAVAGSGHEATGWEVTIRYQDRVLKNPTIVECKPALIEAKIKETIQSELHKKAQGDSASVSFFDEGFVPVMVNDEIKFKSFWVDGVRHFEIEGSIKYHTRSDDMYIVDIDVPAKVTAIVSFKAEFHDFKDRTYRQKSAGIRLRIKNAIELSNALGLRGCDTVVAVDFDKLGFPKFPPGDPSQVKTVVRRKSDMREIATGTVEYVKDKPDPPFQVRFTPANTAPGIVMQTTPEIVISEATPSP</sequence>
<keyword evidence="1" id="KW-0472">Membrane</keyword>
<dbReference type="Proteomes" id="UP001150266">
    <property type="component" value="Unassembled WGS sequence"/>
</dbReference>
<name>A0A9W9DUA3_9AGAR</name>
<dbReference type="AlphaFoldDB" id="A0A9W9DUA3"/>
<evidence type="ECO:0000313" key="3">
    <source>
        <dbReference type="Proteomes" id="UP001150266"/>
    </source>
</evidence>
<accession>A0A9W9DUA3</accession>
<keyword evidence="1" id="KW-0812">Transmembrane</keyword>
<organism evidence="2 3">
    <name type="scientific">Lentinula aciculospora</name>
    <dbReference type="NCBI Taxonomy" id="153920"/>
    <lineage>
        <taxon>Eukaryota</taxon>
        <taxon>Fungi</taxon>
        <taxon>Dikarya</taxon>
        <taxon>Basidiomycota</taxon>
        <taxon>Agaricomycotina</taxon>
        <taxon>Agaricomycetes</taxon>
        <taxon>Agaricomycetidae</taxon>
        <taxon>Agaricales</taxon>
        <taxon>Marasmiineae</taxon>
        <taxon>Omphalotaceae</taxon>
        <taxon>Lentinula</taxon>
    </lineage>
</organism>
<gene>
    <name evidence="2" type="ORF">J3R30DRAFT_3696498</name>
</gene>
<keyword evidence="3" id="KW-1185">Reference proteome</keyword>
<proteinExistence type="predicted"/>